<dbReference type="WBParaSite" id="SPAL_0000764900.1">
    <property type="protein sequence ID" value="SPAL_0000764900.1"/>
    <property type="gene ID" value="SPAL_0000764900"/>
</dbReference>
<feature type="domain" description="DUF4140" evidence="3">
    <location>
        <begin position="21"/>
        <end position="120"/>
    </location>
</feature>
<protein>
    <submittedName>
        <fullName evidence="5">DUF4140 domain-containing protein</fullName>
    </submittedName>
</protein>
<feature type="coiled-coil region" evidence="1">
    <location>
        <begin position="205"/>
        <end position="232"/>
    </location>
</feature>
<evidence type="ECO:0000313" key="4">
    <source>
        <dbReference type="Proteomes" id="UP000046392"/>
    </source>
</evidence>
<dbReference type="InterPro" id="IPR011935">
    <property type="entry name" value="CHP02231"/>
</dbReference>
<evidence type="ECO:0000256" key="1">
    <source>
        <dbReference type="SAM" id="Coils"/>
    </source>
</evidence>
<dbReference type="Proteomes" id="UP000046392">
    <property type="component" value="Unplaced"/>
</dbReference>
<sequence>MNGDHINRIDVESKDLPVKTVVIFKDKAEVKKAIDVDCVTGSNVIHIKNVSPVLDRNSIRVEVIGEGLIQDVEYHEEPKNVDDFDNTQICSKEKEKEKLEYLIKTIEGDIESLSNGLELLQSVANNTKSQNNSRKKSKVNLQNIGNCEGSLQQKGENKNDLEGILNLQNISPNDIGDFPKGEELKEFMSFLETYCRKYSEMKIKINNKRIELAKYKGDLDEINSEINRLRCANEYDPFNRSIIITIKSNDIANLRFYLIYQVYGISWKPYYDIRASISETSANLDNSVQVDFFGIIEQHVDEDWIDAKIYLSTANPSISGSAPPLSRTTVSAIRASLSEGRHTTNRHIKSYSPPNSDDTGFESFDYNEISDAFCMYHRPKEITVCDGTVNRLTWPGIPPVYYSVDEPVTIYKNSDKNKVKIHSFIMDATYKHEIHPSNSTSAFLVALITNNSQNTILPGNASVYFNGNYVGMTDVGHLYENKSIKCNLGLDPSVKVEHRVPIKKLETVGIISKNNLYTHEQTLVIRNAKPSQTVNIVIRENIPKSTDERVKISLLSPDIKNIKECIRITEDAILEWDTILTPGEHREMTIKWSAEFPLNEKIVYKLNNKQSPNGSYYVLNCNLKPPAKW</sequence>
<dbReference type="PANTHER" id="PTHR31005">
    <property type="entry name" value="DUF4139 DOMAIN-CONTAINING PROTEIN"/>
    <property type="match status" value="1"/>
</dbReference>
<dbReference type="Pfam" id="PF13600">
    <property type="entry name" value="DUF4140"/>
    <property type="match status" value="1"/>
</dbReference>
<feature type="domain" description="DUF4139" evidence="2">
    <location>
        <begin position="258"/>
        <end position="597"/>
    </location>
</feature>
<dbReference type="Pfam" id="PF13598">
    <property type="entry name" value="DUF4139"/>
    <property type="match status" value="1"/>
</dbReference>
<dbReference type="InterPro" id="IPR037291">
    <property type="entry name" value="DUF4139"/>
</dbReference>
<keyword evidence="4" id="KW-1185">Reference proteome</keyword>
<dbReference type="NCBIfam" id="TIGR02231">
    <property type="entry name" value="mucoidy inhibitor MuiA family protein"/>
    <property type="match status" value="1"/>
</dbReference>
<keyword evidence="1" id="KW-0175">Coiled coil</keyword>
<organism evidence="4 5">
    <name type="scientific">Strongyloides papillosus</name>
    <name type="common">Intestinal threadworm</name>
    <dbReference type="NCBI Taxonomy" id="174720"/>
    <lineage>
        <taxon>Eukaryota</taxon>
        <taxon>Metazoa</taxon>
        <taxon>Ecdysozoa</taxon>
        <taxon>Nematoda</taxon>
        <taxon>Chromadorea</taxon>
        <taxon>Rhabditida</taxon>
        <taxon>Tylenchina</taxon>
        <taxon>Panagrolaimomorpha</taxon>
        <taxon>Strongyloidoidea</taxon>
        <taxon>Strongyloididae</taxon>
        <taxon>Strongyloides</taxon>
    </lineage>
</organism>
<evidence type="ECO:0000259" key="2">
    <source>
        <dbReference type="Pfam" id="PF13598"/>
    </source>
</evidence>
<dbReference type="PANTHER" id="PTHR31005:SF10">
    <property type="entry name" value="DUF4140 DOMAIN-CONTAINING PROTEIN"/>
    <property type="match status" value="1"/>
</dbReference>
<reference evidence="5" key="1">
    <citation type="submission" date="2017-02" db="UniProtKB">
        <authorList>
            <consortium name="WormBaseParasite"/>
        </authorList>
    </citation>
    <scope>IDENTIFICATION</scope>
</reference>
<dbReference type="InterPro" id="IPR025554">
    <property type="entry name" value="DUF4140"/>
</dbReference>
<evidence type="ECO:0000313" key="5">
    <source>
        <dbReference type="WBParaSite" id="SPAL_0000764900.1"/>
    </source>
</evidence>
<accession>A0A0N5BP21</accession>
<evidence type="ECO:0000259" key="3">
    <source>
        <dbReference type="Pfam" id="PF13600"/>
    </source>
</evidence>
<dbReference type="STRING" id="174720.A0A0N5BP21"/>
<name>A0A0N5BP21_STREA</name>
<proteinExistence type="predicted"/>
<dbReference type="AlphaFoldDB" id="A0A0N5BP21"/>